<keyword evidence="1" id="KW-0812">Transmembrane</keyword>
<sequence length="290" mass="33761">KPNLSTILVNEDYLDLRKYPENSLSSKKSNTGLINCGLKKLVTSYNATANTYPQKQVLNKKKCRTKEKSMFDPRFRSKKTTNIEVESTKNKFEPHKNKCTMTKNEKHEGRIIKPRKNHNTDHSHKYTRMKDCQENQQYLDPRLCEKYSVLKMPWKRTWTIPVFSPKSSTLMTNRGFDNFDRQTYLYDDGTEIDSVYIEGKKKQIFSKAFQNQCMALLFLGGSLCGIILVSLLIWFIFGNDFFHMFFKTREPHEGFVKHSVKYIGGGIIYLITTFFKTLGKVLAIPVSTII</sequence>
<proteinExistence type="predicted"/>
<evidence type="ECO:0000313" key="2">
    <source>
        <dbReference type="EMBL" id="KAJ8935455.1"/>
    </source>
</evidence>
<reference evidence="2" key="1">
    <citation type="journal article" date="2023" name="Insect Mol. Biol.">
        <title>Genome sequencing provides insights into the evolution of gene families encoding plant cell wall-degrading enzymes in longhorned beetles.</title>
        <authorList>
            <person name="Shin N.R."/>
            <person name="Okamura Y."/>
            <person name="Kirsch R."/>
            <person name="Pauchet Y."/>
        </authorList>
    </citation>
    <scope>NUCLEOTIDE SEQUENCE</scope>
    <source>
        <strain evidence="2">RBIC_L_NR</strain>
    </source>
</reference>
<feature type="non-terminal residue" evidence="2">
    <location>
        <position position="1"/>
    </location>
</feature>
<feature type="transmembrane region" description="Helical" evidence="1">
    <location>
        <begin position="214"/>
        <end position="237"/>
    </location>
</feature>
<protein>
    <submittedName>
        <fullName evidence="2">Uncharacterized protein</fullName>
    </submittedName>
</protein>
<gene>
    <name evidence="2" type="ORF">NQ314_012875</name>
</gene>
<dbReference type="EMBL" id="JANEYF010003577">
    <property type="protein sequence ID" value="KAJ8935455.1"/>
    <property type="molecule type" value="Genomic_DNA"/>
</dbReference>
<keyword evidence="1" id="KW-0472">Membrane</keyword>
<comment type="caution">
    <text evidence="2">The sequence shown here is derived from an EMBL/GenBank/DDBJ whole genome shotgun (WGS) entry which is preliminary data.</text>
</comment>
<dbReference type="Proteomes" id="UP001162156">
    <property type="component" value="Unassembled WGS sequence"/>
</dbReference>
<organism evidence="2 3">
    <name type="scientific">Rhamnusium bicolor</name>
    <dbReference type="NCBI Taxonomy" id="1586634"/>
    <lineage>
        <taxon>Eukaryota</taxon>
        <taxon>Metazoa</taxon>
        <taxon>Ecdysozoa</taxon>
        <taxon>Arthropoda</taxon>
        <taxon>Hexapoda</taxon>
        <taxon>Insecta</taxon>
        <taxon>Pterygota</taxon>
        <taxon>Neoptera</taxon>
        <taxon>Endopterygota</taxon>
        <taxon>Coleoptera</taxon>
        <taxon>Polyphaga</taxon>
        <taxon>Cucujiformia</taxon>
        <taxon>Chrysomeloidea</taxon>
        <taxon>Cerambycidae</taxon>
        <taxon>Lepturinae</taxon>
        <taxon>Rhagiini</taxon>
        <taxon>Rhamnusium</taxon>
    </lineage>
</organism>
<dbReference type="AlphaFoldDB" id="A0AAV8XAE1"/>
<evidence type="ECO:0000313" key="3">
    <source>
        <dbReference type="Proteomes" id="UP001162156"/>
    </source>
</evidence>
<keyword evidence="1" id="KW-1133">Transmembrane helix</keyword>
<accession>A0AAV8XAE1</accession>
<keyword evidence="3" id="KW-1185">Reference proteome</keyword>
<evidence type="ECO:0000256" key="1">
    <source>
        <dbReference type="SAM" id="Phobius"/>
    </source>
</evidence>
<name>A0AAV8XAE1_9CUCU</name>